<dbReference type="Gene3D" id="3.50.50.60">
    <property type="entry name" value="FAD/NAD(P)-binding domain"/>
    <property type="match status" value="1"/>
</dbReference>
<dbReference type="SUPFAM" id="SSF51971">
    <property type="entry name" value="Nucleotide-binding domain"/>
    <property type="match status" value="1"/>
</dbReference>
<dbReference type="PANTHER" id="PTHR42917:SF2">
    <property type="entry name" value="2,4-DIENOYL-COA REDUCTASE [(2E)-ENOYL-COA-PRODUCING]"/>
    <property type="match status" value="1"/>
</dbReference>
<keyword evidence="8" id="KW-0408">Iron</keyword>
<dbReference type="GO" id="GO:0010181">
    <property type="term" value="F:FMN binding"/>
    <property type="evidence" value="ECO:0007669"/>
    <property type="project" value="InterPro"/>
</dbReference>
<evidence type="ECO:0000259" key="11">
    <source>
        <dbReference type="Pfam" id="PF07992"/>
    </source>
</evidence>
<keyword evidence="6" id="KW-0479">Metal-binding</keyword>
<dbReference type="InterPro" id="IPR013785">
    <property type="entry name" value="Aldolase_TIM"/>
</dbReference>
<keyword evidence="9" id="KW-0411">Iron-sulfur</keyword>
<evidence type="ECO:0000259" key="10">
    <source>
        <dbReference type="Pfam" id="PF00724"/>
    </source>
</evidence>
<evidence type="ECO:0000256" key="5">
    <source>
        <dbReference type="ARBA" id="ARBA00022643"/>
    </source>
</evidence>
<sequence length="677" mass="74348">MTTPYANILKPLHLGFTTIKNRMVMGSMHTGLEDRFYNYPKLAAYFGERAKGGVGLIITGGISPNRQGWLLPAGGTMNTMGDIAPHRLVTHAVHKHGAKILMQILHSGRYGYQPFVVSASPIKSPISPFKPRQMSEKQILATIRDYAETSHLAKLAGYDGVEIMGSEGYLLNQFLSRHVNQRQDRWGGSIDNRMRFAVEIVRAIRQKVGEKFIICFRLSMLDLVHDGNTMQEVIAVAQALEKAGITLLNTGIGWHEARIPTIVTSVPRAAFADYTAEVKKHVTVPVIASNRINMPDTAEEILAQGKADMVQMARPFLADPYWVNKTATNRVDEINTCIACNQACLDHTFKNQRATCLVNPRAAFETELVYVKTAKPKRVAVVGGGVAGMSAATVAAERGHQVTLFEASHEVGGQFNLAKVIPGKEEFHETIRYFKVQIEKTGVELRLNTKVNREQLEREGFDEVIVATGVVPRALKIQGSDAPNVLSYAEVLRGAAVGHRVAVIGAGGIGFDVSEFLLKPPHQPQPQPLAEWKREWGVDAEANYMTEGGLQRAEVEAPVREIYLLQRKTTPLGIGLGKTSGWVHRAQLKKHAVRMLRGVQYKAVTNEGLWVETNGQDQLLRVDTIVVCAGQESVKDLMPSEGQATLANYHIIGGAKLAAELDAKRAIRDGAEIAAKL</sequence>
<accession>A0A5N4WSF8</accession>
<dbReference type="Pfam" id="PF07992">
    <property type="entry name" value="Pyr_redox_2"/>
    <property type="match status" value="1"/>
</dbReference>
<reference evidence="12 13" key="1">
    <citation type="submission" date="2019-09" db="EMBL/GenBank/DDBJ databases">
        <title>Draft genome sequence of Acinetobacter tandoii W4-4-4 isolated from environmental water sample.</title>
        <authorList>
            <person name="Wee S.K."/>
            <person name="Yan B."/>
            <person name="Mustaffa S.B."/>
            <person name="Yap E.P.H."/>
        </authorList>
    </citation>
    <scope>NUCLEOTIDE SEQUENCE [LARGE SCALE GENOMIC DNA]</scope>
    <source>
        <strain evidence="12 13">W4-4-4</strain>
    </source>
</reference>
<keyword evidence="7" id="KW-0560">Oxidoreductase</keyword>
<evidence type="ECO:0000256" key="2">
    <source>
        <dbReference type="ARBA" id="ARBA00001966"/>
    </source>
</evidence>
<protein>
    <submittedName>
        <fullName evidence="12">FAD-dependent oxidoreductase</fullName>
    </submittedName>
</protein>
<dbReference type="AlphaFoldDB" id="A0A5N4WSF8"/>
<comment type="similarity">
    <text evidence="3">In the N-terminal section; belongs to the NADH:flavin oxidoreductase/NADH oxidase family.</text>
</comment>
<dbReference type="SUPFAM" id="SSF51905">
    <property type="entry name" value="FAD/NAD(P)-binding domain"/>
    <property type="match status" value="1"/>
</dbReference>
<dbReference type="GO" id="GO:0051536">
    <property type="term" value="F:iron-sulfur cluster binding"/>
    <property type="evidence" value="ECO:0007669"/>
    <property type="project" value="UniProtKB-KW"/>
</dbReference>
<evidence type="ECO:0000256" key="4">
    <source>
        <dbReference type="ARBA" id="ARBA00022630"/>
    </source>
</evidence>
<keyword evidence="4" id="KW-0285">Flavoprotein</keyword>
<proteinExistence type="inferred from homology"/>
<evidence type="ECO:0000313" key="12">
    <source>
        <dbReference type="EMBL" id="KAB1859686.1"/>
    </source>
</evidence>
<comment type="cofactor">
    <cofactor evidence="2">
        <name>[4Fe-4S] cluster</name>
        <dbReference type="ChEBI" id="CHEBI:49883"/>
    </cofactor>
</comment>
<dbReference type="Proteomes" id="UP000325788">
    <property type="component" value="Unassembled WGS sequence"/>
</dbReference>
<dbReference type="InterPro" id="IPR036188">
    <property type="entry name" value="FAD/NAD-bd_sf"/>
</dbReference>
<feature type="domain" description="NADH:flavin oxidoreductase/NADH oxidase N-terminal" evidence="10">
    <location>
        <begin position="8"/>
        <end position="332"/>
    </location>
</feature>
<dbReference type="GO" id="GO:0008670">
    <property type="term" value="F:2,4-dienoyl-CoA reductase (NADPH) activity"/>
    <property type="evidence" value="ECO:0007669"/>
    <property type="project" value="TreeGrafter"/>
</dbReference>
<dbReference type="SUPFAM" id="SSF51395">
    <property type="entry name" value="FMN-linked oxidoreductases"/>
    <property type="match status" value="1"/>
</dbReference>
<dbReference type="RefSeq" id="WP_151503708.1">
    <property type="nucleotide sequence ID" value="NZ_VXLD01000001.1"/>
</dbReference>
<dbReference type="InterPro" id="IPR051793">
    <property type="entry name" value="NADH:flavin_oxidoreductase"/>
</dbReference>
<dbReference type="Gene3D" id="3.40.50.720">
    <property type="entry name" value="NAD(P)-binding Rossmann-like Domain"/>
    <property type="match status" value="1"/>
</dbReference>
<dbReference type="Gene3D" id="3.20.20.70">
    <property type="entry name" value="Aldolase class I"/>
    <property type="match status" value="1"/>
</dbReference>
<evidence type="ECO:0000256" key="9">
    <source>
        <dbReference type="ARBA" id="ARBA00023014"/>
    </source>
</evidence>
<evidence type="ECO:0000256" key="3">
    <source>
        <dbReference type="ARBA" id="ARBA00011048"/>
    </source>
</evidence>
<dbReference type="InterPro" id="IPR023753">
    <property type="entry name" value="FAD/NAD-binding_dom"/>
</dbReference>
<evidence type="ECO:0000256" key="1">
    <source>
        <dbReference type="ARBA" id="ARBA00001917"/>
    </source>
</evidence>
<comment type="caution">
    <text evidence="12">The sequence shown here is derived from an EMBL/GenBank/DDBJ whole genome shotgun (WGS) entry which is preliminary data.</text>
</comment>
<dbReference type="EMBL" id="VXLD01000001">
    <property type="protein sequence ID" value="KAB1859686.1"/>
    <property type="molecule type" value="Genomic_DNA"/>
</dbReference>
<dbReference type="PANTHER" id="PTHR42917">
    <property type="entry name" value="2,4-DIENOYL-COA REDUCTASE"/>
    <property type="match status" value="1"/>
</dbReference>
<name>A0A5N4WSF8_9GAMM</name>
<dbReference type="CDD" id="cd02930">
    <property type="entry name" value="DCR_FMN"/>
    <property type="match status" value="1"/>
</dbReference>
<dbReference type="GO" id="GO:0033543">
    <property type="term" value="P:fatty acid beta-oxidation, unsaturated, even number, reductase/isomerase pathway"/>
    <property type="evidence" value="ECO:0007669"/>
    <property type="project" value="TreeGrafter"/>
</dbReference>
<dbReference type="GO" id="GO:0046872">
    <property type="term" value="F:metal ion binding"/>
    <property type="evidence" value="ECO:0007669"/>
    <property type="project" value="UniProtKB-KW"/>
</dbReference>
<evidence type="ECO:0000256" key="7">
    <source>
        <dbReference type="ARBA" id="ARBA00023002"/>
    </source>
</evidence>
<feature type="domain" description="FAD/NAD(P)-binding" evidence="11">
    <location>
        <begin position="378"/>
        <end position="642"/>
    </location>
</feature>
<dbReference type="InterPro" id="IPR001155">
    <property type="entry name" value="OxRdtase_FMN_N"/>
</dbReference>
<gene>
    <name evidence="12" type="ORF">F4W09_00745</name>
</gene>
<dbReference type="PRINTS" id="PR00368">
    <property type="entry name" value="FADPNR"/>
</dbReference>
<comment type="cofactor">
    <cofactor evidence="1">
        <name>FMN</name>
        <dbReference type="ChEBI" id="CHEBI:58210"/>
    </cofactor>
</comment>
<dbReference type="Pfam" id="PF00724">
    <property type="entry name" value="Oxidored_FMN"/>
    <property type="match status" value="1"/>
</dbReference>
<evidence type="ECO:0000313" key="13">
    <source>
        <dbReference type="Proteomes" id="UP000325788"/>
    </source>
</evidence>
<organism evidence="12 13">
    <name type="scientific">Acinetobacter tandoii</name>
    <dbReference type="NCBI Taxonomy" id="202954"/>
    <lineage>
        <taxon>Bacteria</taxon>
        <taxon>Pseudomonadati</taxon>
        <taxon>Pseudomonadota</taxon>
        <taxon>Gammaproteobacteria</taxon>
        <taxon>Moraxellales</taxon>
        <taxon>Moraxellaceae</taxon>
        <taxon>Acinetobacter</taxon>
    </lineage>
</organism>
<evidence type="ECO:0000256" key="8">
    <source>
        <dbReference type="ARBA" id="ARBA00023004"/>
    </source>
</evidence>
<evidence type="ECO:0000256" key="6">
    <source>
        <dbReference type="ARBA" id="ARBA00022723"/>
    </source>
</evidence>
<keyword evidence="5" id="KW-0288">FMN</keyword>